<dbReference type="STRING" id="2060905.A0A2B7WRU3"/>
<dbReference type="AlphaFoldDB" id="A0A2B7WRU3"/>
<gene>
    <name evidence="1" type="ORF">GX51_06368</name>
</gene>
<dbReference type="Gene3D" id="3.40.50.150">
    <property type="entry name" value="Vaccinia Virus protein VP39"/>
    <property type="match status" value="1"/>
</dbReference>
<accession>A0A2B7WRU3</accession>
<evidence type="ECO:0008006" key="3">
    <source>
        <dbReference type="Google" id="ProtNLM"/>
    </source>
</evidence>
<sequence>MPESTSSSKNEAYAFGQGKAEISRLTNQHPLFVQWAGGLIQPAIPKEDIKRVADVATGTGAWLIDVAKELNNPTNVYQGFDITTASFPSDIPSGIGSFNFSLHNAVERFPAEFHGQFDLINVRLVIQAFKAADVPKIMSNLVEILRPGGFLQWGDLSWIDTKLDPPHEDVEVVLELSRKHMKFHGVAQNLPAIVESTMRELGMQDVRLVKKSMSESVPPLHPKVAEMASKSALLAMLPKVLETQMLSENKPVDAAEIEAKRTELADRFEQALANGSVLYWYFCLIVGKKPLA</sequence>
<keyword evidence="2" id="KW-1185">Reference proteome</keyword>
<dbReference type="CDD" id="cd02440">
    <property type="entry name" value="AdoMet_MTases"/>
    <property type="match status" value="1"/>
</dbReference>
<comment type="caution">
    <text evidence="1">The sequence shown here is derived from an EMBL/GenBank/DDBJ whole genome shotgun (WGS) entry which is preliminary data.</text>
</comment>
<protein>
    <recommendedName>
        <fullName evidence="3">Methyltransferase domain-containing protein</fullName>
    </recommendedName>
</protein>
<dbReference type="EMBL" id="PDNC01000103">
    <property type="protein sequence ID" value="PGG99332.1"/>
    <property type="molecule type" value="Genomic_DNA"/>
</dbReference>
<dbReference type="OrthoDB" id="417697at2759"/>
<proteinExistence type="predicted"/>
<evidence type="ECO:0000313" key="1">
    <source>
        <dbReference type="EMBL" id="PGG99332.1"/>
    </source>
</evidence>
<name>A0A2B7WRU3_9EURO</name>
<dbReference type="SUPFAM" id="SSF53335">
    <property type="entry name" value="S-adenosyl-L-methionine-dependent methyltransferases"/>
    <property type="match status" value="1"/>
</dbReference>
<reference evidence="1 2" key="1">
    <citation type="submission" date="2017-10" db="EMBL/GenBank/DDBJ databases">
        <title>Comparative genomics in systemic dimorphic fungi from Ajellomycetaceae.</title>
        <authorList>
            <person name="Munoz J.F."/>
            <person name="Mcewen J.G."/>
            <person name="Clay O.K."/>
            <person name="Cuomo C.A."/>
        </authorList>
    </citation>
    <scope>NUCLEOTIDE SEQUENCE [LARGE SCALE GENOMIC DNA]</scope>
    <source>
        <strain evidence="1 2">UAMH130</strain>
    </source>
</reference>
<evidence type="ECO:0000313" key="2">
    <source>
        <dbReference type="Proteomes" id="UP000224080"/>
    </source>
</evidence>
<organism evidence="1 2">
    <name type="scientific">Blastomyces parvus</name>
    <dbReference type="NCBI Taxonomy" id="2060905"/>
    <lineage>
        <taxon>Eukaryota</taxon>
        <taxon>Fungi</taxon>
        <taxon>Dikarya</taxon>
        <taxon>Ascomycota</taxon>
        <taxon>Pezizomycotina</taxon>
        <taxon>Eurotiomycetes</taxon>
        <taxon>Eurotiomycetidae</taxon>
        <taxon>Onygenales</taxon>
        <taxon>Ajellomycetaceae</taxon>
        <taxon>Blastomyces</taxon>
    </lineage>
</organism>
<dbReference type="Proteomes" id="UP000224080">
    <property type="component" value="Unassembled WGS sequence"/>
</dbReference>
<dbReference type="InterPro" id="IPR029063">
    <property type="entry name" value="SAM-dependent_MTases_sf"/>
</dbReference>